<proteinExistence type="predicted"/>
<protein>
    <submittedName>
        <fullName evidence="1">30S ribosomal protein S2</fullName>
    </submittedName>
</protein>
<accession>A0A4D9DH20</accession>
<name>A0A4D9DH20_9SAUR</name>
<comment type="caution">
    <text evidence="1">The sequence shown here is derived from an EMBL/GenBank/DDBJ whole genome shotgun (WGS) entry which is preliminary data.</text>
</comment>
<evidence type="ECO:0000313" key="2">
    <source>
        <dbReference type="Proteomes" id="UP000297703"/>
    </source>
</evidence>
<evidence type="ECO:0000313" key="1">
    <source>
        <dbReference type="EMBL" id="TFJ96795.1"/>
    </source>
</evidence>
<reference evidence="1 2" key="1">
    <citation type="submission" date="2019-04" db="EMBL/GenBank/DDBJ databases">
        <title>Draft genome of the big-headed turtle Platysternon megacephalum.</title>
        <authorList>
            <person name="Gong S."/>
        </authorList>
    </citation>
    <scope>NUCLEOTIDE SEQUENCE [LARGE SCALE GENOMIC DNA]</scope>
    <source>
        <strain evidence="1">DO16091913</strain>
        <tissue evidence="1">Muscle</tissue>
    </source>
</reference>
<keyword evidence="1" id="KW-0689">Ribosomal protein</keyword>
<dbReference type="GO" id="GO:0005840">
    <property type="term" value="C:ribosome"/>
    <property type="evidence" value="ECO:0007669"/>
    <property type="project" value="UniProtKB-KW"/>
</dbReference>
<gene>
    <name evidence="1" type="ORF">DR999_PMT21402</name>
</gene>
<sequence>MAGGQSSGSVLVVRRDVIPSQGSSMSRGGEQISGELEAAPRLPLGRLSLCLLPGLPIPATAWLLCSGIALGSPCSTSLPPAAAVGWISTRSHTEQAAQSGCPLRCPFPPHPAPQSCGVSVICTGEALEGQRDGTGQWRHSSPPPCLGPVGLVCPLEGEGLQQ</sequence>
<dbReference type="AlphaFoldDB" id="A0A4D9DH20"/>
<organism evidence="1 2">
    <name type="scientific">Platysternon megacephalum</name>
    <name type="common">big-headed turtle</name>
    <dbReference type="NCBI Taxonomy" id="55544"/>
    <lineage>
        <taxon>Eukaryota</taxon>
        <taxon>Metazoa</taxon>
        <taxon>Chordata</taxon>
        <taxon>Craniata</taxon>
        <taxon>Vertebrata</taxon>
        <taxon>Euteleostomi</taxon>
        <taxon>Archelosauria</taxon>
        <taxon>Testudinata</taxon>
        <taxon>Testudines</taxon>
        <taxon>Cryptodira</taxon>
        <taxon>Durocryptodira</taxon>
        <taxon>Testudinoidea</taxon>
        <taxon>Platysternidae</taxon>
        <taxon>Platysternon</taxon>
    </lineage>
</organism>
<reference evidence="1 2" key="2">
    <citation type="submission" date="2019-04" db="EMBL/GenBank/DDBJ databases">
        <title>The genome sequence of big-headed turtle.</title>
        <authorList>
            <person name="Gong S."/>
        </authorList>
    </citation>
    <scope>NUCLEOTIDE SEQUENCE [LARGE SCALE GENOMIC DNA]</scope>
    <source>
        <strain evidence="1">DO16091913</strain>
        <tissue evidence="1">Muscle</tissue>
    </source>
</reference>
<keyword evidence="2" id="KW-1185">Reference proteome</keyword>
<dbReference type="Proteomes" id="UP000297703">
    <property type="component" value="Unassembled WGS sequence"/>
</dbReference>
<dbReference type="EMBL" id="QXTE01000588">
    <property type="protein sequence ID" value="TFJ96795.1"/>
    <property type="molecule type" value="Genomic_DNA"/>
</dbReference>
<keyword evidence="1" id="KW-0687">Ribonucleoprotein</keyword>